<proteinExistence type="predicted"/>
<accession>A0AAE8N8G9</accession>
<evidence type="ECO:0008006" key="4">
    <source>
        <dbReference type="Google" id="ProtNLM"/>
    </source>
</evidence>
<dbReference type="AlphaFoldDB" id="A0AAE8N8G9"/>
<organism evidence="2 3">
    <name type="scientific">Cephalotrichum gorgonifer</name>
    <dbReference type="NCBI Taxonomy" id="2041049"/>
    <lineage>
        <taxon>Eukaryota</taxon>
        <taxon>Fungi</taxon>
        <taxon>Dikarya</taxon>
        <taxon>Ascomycota</taxon>
        <taxon>Pezizomycotina</taxon>
        <taxon>Sordariomycetes</taxon>
        <taxon>Hypocreomycetidae</taxon>
        <taxon>Microascales</taxon>
        <taxon>Microascaceae</taxon>
        <taxon>Cephalotrichum</taxon>
    </lineage>
</organism>
<keyword evidence="1" id="KW-0472">Membrane</keyword>
<sequence>MPASALAHAEPSERTVQWWENYLATLIAISTFGGSITFSLIISDIANPARLNPEDPDDITPTSQRTTDVKAIETGEKTGVRTYIIMPPLIYRRGTGFFNQRSQQIPMLIRKAIKAGRAEYIAPGTVPIDHVHVADFTVLFEAVLARALTDDQLPSGRNGYFFAEAGSHA</sequence>
<dbReference type="EMBL" id="ONZQ02000017">
    <property type="protein sequence ID" value="SPO06805.1"/>
    <property type="molecule type" value="Genomic_DNA"/>
</dbReference>
<keyword evidence="3" id="KW-1185">Reference proteome</keyword>
<name>A0AAE8N8G9_9PEZI</name>
<evidence type="ECO:0000313" key="3">
    <source>
        <dbReference type="Proteomes" id="UP001187682"/>
    </source>
</evidence>
<comment type="caution">
    <text evidence="2">The sequence shown here is derived from an EMBL/GenBank/DDBJ whole genome shotgun (WGS) entry which is preliminary data.</text>
</comment>
<reference evidence="2" key="1">
    <citation type="submission" date="2018-03" db="EMBL/GenBank/DDBJ databases">
        <authorList>
            <person name="Guldener U."/>
        </authorList>
    </citation>
    <scope>NUCLEOTIDE SEQUENCE</scope>
</reference>
<dbReference type="Gene3D" id="3.40.50.720">
    <property type="entry name" value="NAD(P)-binding Rossmann-like Domain"/>
    <property type="match status" value="1"/>
</dbReference>
<keyword evidence="1" id="KW-1133">Transmembrane helix</keyword>
<gene>
    <name evidence="2" type="ORF">DNG_09499</name>
</gene>
<keyword evidence="1" id="KW-0812">Transmembrane</keyword>
<evidence type="ECO:0000313" key="2">
    <source>
        <dbReference type="EMBL" id="SPO06805.1"/>
    </source>
</evidence>
<evidence type="ECO:0000256" key="1">
    <source>
        <dbReference type="SAM" id="Phobius"/>
    </source>
</evidence>
<protein>
    <recommendedName>
        <fullName evidence="4">NAD-dependent epimerase/dehydratase domain-containing protein</fullName>
    </recommendedName>
</protein>
<feature type="transmembrane region" description="Helical" evidence="1">
    <location>
        <begin position="22"/>
        <end position="42"/>
    </location>
</feature>
<dbReference type="Proteomes" id="UP001187682">
    <property type="component" value="Unassembled WGS sequence"/>
</dbReference>